<dbReference type="EMBL" id="JAUSUX010000001">
    <property type="protein sequence ID" value="MDQ0285112.1"/>
    <property type="molecule type" value="Genomic_DNA"/>
</dbReference>
<accession>A0ABU0AYI9</accession>
<dbReference type="InterPro" id="IPR003607">
    <property type="entry name" value="HD/PDEase_dom"/>
</dbReference>
<dbReference type="Gene3D" id="3.30.450.20">
    <property type="entry name" value="PAS domain"/>
    <property type="match status" value="1"/>
</dbReference>
<dbReference type="CDD" id="cd00077">
    <property type="entry name" value="HDc"/>
    <property type="match status" value="1"/>
</dbReference>
<dbReference type="InterPro" id="IPR000160">
    <property type="entry name" value="GGDEF_dom"/>
</dbReference>
<dbReference type="NCBIfam" id="TIGR00277">
    <property type="entry name" value="HDIG"/>
    <property type="match status" value="1"/>
</dbReference>
<sequence length="693" mass="76929">MASGDFPRAKLMLGALLVVLAIWAFQLVFFHLAFGQTEKTFGERMEKLILSARLVELTSRSTLLPEEEARLRSYARRLAELTRTPRGRELSRRLAEAVDRFLSRPPALRAPARAELAELARKNDAFQRRRLEEEVALAGRDFRRLFGVVAATSGAAFLLSGAVVGLLWIWLLRQMELNRLVVRCTRNAVLVGDRHGRVALVNPVFAGLAGKAPGELTGLPLEAAGPTGALLARRIKRGEEVIGREVLWQTADGCPKCFSVDVILLKDRDNRVRGGVAVLRDVTAQWRERQKAEQEKAALKEMARRDPLTGLLNHGALMEHLEVLVGKALNENRPLAFLMLDLDHFKIYNDTLGHPAGDRLLREFARLLEKNVRAQDLVARYGGDEFAVILPDTDGAGAYQIAERLRREVAAHPFPGREVLPGRCLTVSIGVADTTCAGTNSAELLIKAADEALYVAKLGTRNRVELYHSALSEIKQAMQGDQREALLVAVRTNLLFLHMRDHYTYHHSERVVGYAKIIAREMGLSPDETRMLRIGAVLHDIGKVCVPPEILTKEGPLTPEEWEEVKKHPQHGVGILAPFSLPAPVIEIVLHHHERYDGTGYPAGLKGEKIPLFARIVSVADAFDAMIVDRPYRRALSLPAALEELRRCGKSQFDPEVARRFARAVEEGALEEGQPLQADNHEKQAEPGGMKGV</sequence>
<dbReference type="InterPro" id="IPR035965">
    <property type="entry name" value="PAS-like_dom_sf"/>
</dbReference>
<dbReference type="NCBIfam" id="TIGR00254">
    <property type="entry name" value="GGDEF"/>
    <property type="match status" value="1"/>
</dbReference>
<feature type="transmembrane region" description="Helical" evidence="2">
    <location>
        <begin position="12"/>
        <end position="34"/>
    </location>
</feature>
<organism evidence="6 7">
    <name type="scientific">Desulfofundulus luciae</name>
    <dbReference type="NCBI Taxonomy" id="74702"/>
    <lineage>
        <taxon>Bacteria</taxon>
        <taxon>Bacillati</taxon>
        <taxon>Bacillota</taxon>
        <taxon>Clostridia</taxon>
        <taxon>Eubacteriales</taxon>
        <taxon>Peptococcaceae</taxon>
        <taxon>Desulfofundulus</taxon>
    </lineage>
</organism>
<dbReference type="PROSITE" id="PS51832">
    <property type="entry name" value="HD_GYP"/>
    <property type="match status" value="1"/>
</dbReference>
<feature type="domain" description="GGDEF" evidence="3">
    <location>
        <begin position="333"/>
        <end position="469"/>
    </location>
</feature>
<keyword evidence="7" id="KW-1185">Reference proteome</keyword>
<evidence type="ECO:0000313" key="6">
    <source>
        <dbReference type="EMBL" id="MDQ0285112.1"/>
    </source>
</evidence>
<dbReference type="SUPFAM" id="SSF55073">
    <property type="entry name" value="Nucleotide cyclase"/>
    <property type="match status" value="1"/>
</dbReference>
<dbReference type="InterPro" id="IPR043128">
    <property type="entry name" value="Rev_trsase/Diguanyl_cyclase"/>
</dbReference>
<dbReference type="InterPro" id="IPR029787">
    <property type="entry name" value="Nucleotide_cyclase"/>
</dbReference>
<dbReference type="InterPro" id="IPR013656">
    <property type="entry name" value="PAS_4"/>
</dbReference>
<dbReference type="Pfam" id="PF08448">
    <property type="entry name" value="PAS_4"/>
    <property type="match status" value="1"/>
</dbReference>
<feature type="transmembrane region" description="Helical" evidence="2">
    <location>
        <begin position="145"/>
        <end position="171"/>
    </location>
</feature>
<evidence type="ECO:0000256" key="1">
    <source>
        <dbReference type="SAM" id="MobiDB-lite"/>
    </source>
</evidence>
<dbReference type="InterPro" id="IPR037522">
    <property type="entry name" value="HD_GYP_dom"/>
</dbReference>
<keyword evidence="2" id="KW-1133">Transmembrane helix</keyword>
<proteinExistence type="predicted"/>
<dbReference type="SUPFAM" id="SSF109604">
    <property type="entry name" value="HD-domain/PDEase-like"/>
    <property type="match status" value="1"/>
</dbReference>
<evidence type="ECO:0000313" key="7">
    <source>
        <dbReference type="Proteomes" id="UP001225644"/>
    </source>
</evidence>
<keyword evidence="2" id="KW-0812">Transmembrane</keyword>
<comment type="caution">
    <text evidence="6">The sequence shown here is derived from an EMBL/GenBank/DDBJ whole genome shotgun (WGS) entry which is preliminary data.</text>
</comment>
<evidence type="ECO:0000256" key="2">
    <source>
        <dbReference type="SAM" id="Phobius"/>
    </source>
</evidence>
<protein>
    <submittedName>
        <fullName evidence="6">Diguanylate cyclase (GGDEF)-like protein/putative nucleotidyltransferase with HDIG domain</fullName>
    </submittedName>
</protein>
<evidence type="ECO:0000259" key="4">
    <source>
        <dbReference type="PROSITE" id="PS51831"/>
    </source>
</evidence>
<dbReference type="InterPro" id="IPR000014">
    <property type="entry name" value="PAS"/>
</dbReference>
<dbReference type="Pfam" id="PF00990">
    <property type="entry name" value="GGDEF"/>
    <property type="match status" value="1"/>
</dbReference>
<evidence type="ECO:0000259" key="5">
    <source>
        <dbReference type="PROSITE" id="PS51832"/>
    </source>
</evidence>
<feature type="domain" description="HD" evidence="4">
    <location>
        <begin position="504"/>
        <end position="626"/>
    </location>
</feature>
<dbReference type="InterPro" id="IPR006675">
    <property type="entry name" value="HDIG_dom"/>
</dbReference>
<name>A0ABU0AYI9_9FIRM</name>
<evidence type="ECO:0000259" key="3">
    <source>
        <dbReference type="PROSITE" id="PS50887"/>
    </source>
</evidence>
<dbReference type="PANTHER" id="PTHR43155">
    <property type="entry name" value="CYCLIC DI-GMP PHOSPHODIESTERASE PA4108-RELATED"/>
    <property type="match status" value="1"/>
</dbReference>
<dbReference type="SMART" id="SM00471">
    <property type="entry name" value="HDc"/>
    <property type="match status" value="1"/>
</dbReference>
<dbReference type="PANTHER" id="PTHR43155:SF2">
    <property type="entry name" value="CYCLIC DI-GMP PHOSPHODIESTERASE PA4108"/>
    <property type="match status" value="1"/>
</dbReference>
<dbReference type="Gene3D" id="1.10.3210.10">
    <property type="entry name" value="Hypothetical protein af1432"/>
    <property type="match status" value="1"/>
</dbReference>
<dbReference type="SMART" id="SM00267">
    <property type="entry name" value="GGDEF"/>
    <property type="match status" value="1"/>
</dbReference>
<dbReference type="Pfam" id="PF13487">
    <property type="entry name" value="HD_5"/>
    <property type="match status" value="1"/>
</dbReference>
<feature type="region of interest" description="Disordered" evidence="1">
    <location>
        <begin position="669"/>
        <end position="693"/>
    </location>
</feature>
<dbReference type="Gene3D" id="3.30.70.270">
    <property type="match status" value="1"/>
</dbReference>
<dbReference type="PROSITE" id="PS50887">
    <property type="entry name" value="GGDEF"/>
    <property type="match status" value="1"/>
</dbReference>
<dbReference type="InterPro" id="IPR006674">
    <property type="entry name" value="HD_domain"/>
</dbReference>
<reference evidence="6 7" key="1">
    <citation type="submission" date="2023-07" db="EMBL/GenBank/DDBJ databases">
        <title>Genomic Encyclopedia of Type Strains, Phase IV (KMG-IV): sequencing the most valuable type-strain genomes for metagenomic binning, comparative biology and taxonomic classification.</title>
        <authorList>
            <person name="Goeker M."/>
        </authorList>
    </citation>
    <scope>NUCLEOTIDE SEQUENCE [LARGE SCALE GENOMIC DNA]</scope>
    <source>
        <strain evidence="6 7">DSM 12396</strain>
    </source>
</reference>
<dbReference type="SUPFAM" id="SSF55785">
    <property type="entry name" value="PYP-like sensor domain (PAS domain)"/>
    <property type="match status" value="1"/>
</dbReference>
<dbReference type="Proteomes" id="UP001225644">
    <property type="component" value="Unassembled WGS sequence"/>
</dbReference>
<dbReference type="RefSeq" id="WP_307399027.1">
    <property type="nucleotide sequence ID" value="NZ_JAUSUX010000001.1"/>
</dbReference>
<dbReference type="CDD" id="cd00130">
    <property type="entry name" value="PAS"/>
    <property type="match status" value="1"/>
</dbReference>
<keyword evidence="2" id="KW-0472">Membrane</keyword>
<gene>
    <name evidence="6" type="ORF">J2Z49_000202</name>
</gene>
<feature type="domain" description="HD-GYP" evidence="5">
    <location>
        <begin position="482"/>
        <end position="677"/>
    </location>
</feature>
<dbReference type="PROSITE" id="PS51831">
    <property type="entry name" value="HD"/>
    <property type="match status" value="1"/>
</dbReference>
<dbReference type="CDD" id="cd01949">
    <property type="entry name" value="GGDEF"/>
    <property type="match status" value="1"/>
</dbReference>